<dbReference type="EMBL" id="BAABRN010000097">
    <property type="protein sequence ID" value="GAA5504212.1"/>
    <property type="molecule type" value="Genomic_DNA"/>
</dbReference>
<dbReference type="Proteomes" id="UP001458946">
    <property type="component" value="Unassembled WGS sequence"/>
</dbReference>
<keyword evidence="2" id="KW-1185">Reference proteome</keyword>
<protein>
    <submittedName>
        <fullName evidence="1">Uncharacterized protein</fullName>
    </submittedName>
</protein>
<proteinExistence type="predicted"/>
<organism evidence="1 2">
    <name type="scientific">Deinococcus xinjiangensis</name>
    <dbReference type="NCBI Taxonomy" id="457454"/>
    <lineage>
        <taxon>Bacteria</taxon>
        <taxon>Thermotogati</taxon>
        <taxon>Deinococcota</taxon>
        <taxon>Deinococci</taxon>
        <taxon>Deinococcales</taxon>
        <taxon>Deinococcaceae</taxon>
        <taxon>Deinococcus</taxon>
    </lineage>
</organism>
<sequence>MTTQTKPQEAHSAYYIDRCGNCLEPTDRDFLNQYGECRDCAARSLAEYIEQHPHAGRTEIMAEGYSSGLNDSHINLIMTVHYMNWGDQ</sequence>
<evidence type="ECO:0000313" key="2">
    <source>
        <dbReference type="Proteomes" id="UP001458946"/>
    </source>
</evidence>
<gene>
    <name evidence="1" type="ORF">Dxin01_03981</name>
</gene>
<reference evidence="1 2" key="1">
    <citation type="submission" date="2024-02" db="EMBL/GenBank/DDBJ databases">
        <title>Deinococcus xinjiangensis NBRC 107630.</title>
        <authorList>
            <person name="Ichikawa N."/>
            <person name="Katano-Makiyama Y."/>
            <person name="Hidaka K."/>
        </authorList>
    </citation>
    <scope>NUCLEOTIDE SEQUENCE [LARGE SCALE GENOMIC DNA]</scope>
    <source>
        <strain evidence="1 2">NBRC 107630</strain>
    </source>
</reference>
<dbReference type="RefSeq" id="WP_353544179.1">
    <property type="nucleotide sequence ID" value="NZ_BAABRN010000097.1"/>
</dbReference>
<evidence type="ECO:0000313" key="1">
    <source>
        <dbReference type="EMBL" id="GAA5504212.1"/>
    </source>
</evidence>
<name>A0ABP9VG65_9DEIO</name>
<accession>A0ABP9VG65</accession>
<comment type="caution">
    <text evidence="1">The sequence shown here is derived from an EMBL/GenBank/DDBJ whole genome shotgun (WGS) entry which is preliminary data.</text>
</comment>